<comment type="caution">
    <text evidence="1">The sequence shown here is derived from an EMBL/GenBank/DDBJ whole genome shotgun (WGS) entry which is preliminary data.</text>
</comment>
<dbReference type="Proteomes" id="UP000256329">
    <property type="component" value="Unassembled WGS sequence"/>
</dbReference>
<evidence type="ECO:0000313" key="2">
    <source>
        <dbReference type="Proteomes" id="UP000256329"/>
    </source>
</evidence>
<dbReference type="EMBL" id="QSLN01000001">
    <property type="protein sequence ID" value="RDV84606.1"/>
    <property type="molecule type" value="Genomic_DNA"/>
</dbReference>
<dbReference type="GO" id="GO:0003887">
    <property type="term" value="F:DNA-directed DNA polymerase activity"/>
    <property type="evidence" value="ECO:0007669"/>
    <property type="project" value="UniProtKB-EC"/>
</dbReference>
<keyword evidence="1" id="KW-0548">Nucleotidyltransferase</keyword>
<dbReference type="InterPro" id="IPR027417">
    <property type="entry name" value="P-loop_NTPase"/>
</dbReference>
<dbReference type="GO" id="GO:0008408">
    <property type="term" value="F:3'-5' exonuclease activity"/>
    <property type="evidence" value="ECO:0007669"/>
    <property type="project" value="InterPro"/>
</dbReference>
<sequence length="320" mass="35397">MAFGVVLGQERALKQLKRDLKTGRIAHAYLFSGPEGVGKRTAAEFFAHSLLCLAPGEKPCGECRSCLLFRAGSHPSYHFLAPDRGGSLGIALVKELLAKVSRSASGYRVAVIDRAESLTLEAQNAMLKLLEEPPPLTCFLLVTSQKEALLPTVVSRCREVKFGRLSRSVVAACLRERGFPPEEATCLAALSGGSLGKALALSEERMKVWREKALELLVAPRLRGLLSWEEVKDRETAEAVLDFLTLWVRDFLVFQLTHEPELLVNRDREKEFWEKSALSPEYLLAAGSLADKARQWLRFNVRPAVCLEGLVVGLAREKGE</sequence>
<dbReference type="Gene3D" id="3.40.50.300">
    <property type="entry name" value="P-loop containing nucleotide triphosphate hydrolases"/>
    <property type="match status" value="1"/>
</dbReference>
<dbReference type="SUPFAM" id="SSF52540">
    <property type="entry name" value="P-loop containing nucleoside triphosphate hydrolases"/>
    <property type="match status" value="1"/>
</dbReference>
<proteinExistence type="predicted"/>
<name>A0A3D8P5L1_9THEO</name>
<accession>A0A3D8P5L1</accession>
<organism evidence="1 2">
    <name type="scientific">Ammonifex thiophilus</name>
    <dbReference type="NCBI Taxonomy" id="444093"/>
    <lineage>
        <taxon>Bacteria</taxon>
        <taxon>Bacillati</taxon>
        <taxon>Bacillota</taxon>
        <taxon>Clostridia</taxon>
        <taxon>Thermoanaerobacterales</taxon>
        <taxon>Thermoanaerobacteraceae</taxon>
        <taxon>Ammonifex</taxon>
    </lineage>
</organism>
<dbReference type="RefSeq" id="WP_115791600.1">
    <property type="nucleotide sequence ID" value="NZ_QSLN01000001.1"/>
</dbReference>
<dbReference type="AlphaFoldDB" id="A0A3D8P5L1"/>
<dbReference type="PANTHER" id="PTHR11669:SF8">
    <property type="entry name" value="DNA POLYMERASE III SUBUNIT DELTA"/>
    <property type="match status" value="1"/>
</dbReference>
<keyword evidence="2" id="KW-1185">Reference proteome</keyword>
<dbReference type="InterPro" id="IPR004622">
    <property type="entry name" value="DNA_pol_HolB"/>
</dbReference>
<reference evidence="1 2" key="1">
    <citation type="submission" date="2018-08" db="EMBL/GenBank/DDBJ databases">
        <title>Form III RuBisCO-mediated autotrophy in Thermodesulfobium bacteria.</title>
        <authorList>
            <person name="Toshchakov S.V."/>
            <person name="Kublanov I.V."/>
            <person name="Frolov E."/>
            <person name="Bonch-Osmolovskaya E.A."/>
            <person name="Tourova T.P."/>
            <person name="Chernych N.A."/>
            <person name="Lebedinsky A.V."/>
        </authorList>
    </citation>
    <scope>NUCLEOTIDE SEQUENCE [LARGE SCALE GENOMIC DNA]</scope>
    <source>
        <strain evidence="1 2">SR</strain>
    </source>
</reference>
<dbReference type="EC" id="2.7.7.7" evidence="1"/>
<dbReference type="NCBIfam" id="TIGR00678">
    <property type="entry name" value="holB"/>
    <property type="match status" value="1"/>
</dbReference>
<evidence type="ECO:0000313" key="1">
    <source>
        <dbReference type="EMBL" id="RDV84606.1"/>
    </source>
</evidence>
<protein>
    <submittedName>
        <fullName evidence="1">DNA polymerase III subunit delta</fullName>
        <ecNumber evidence="1">2.7.7.7</ecNumber>
    </submittedName>
</protein>
<keyword evidence="1" id="KW-0808">Transferase</keyword>
<dbReference type="GO" id="GO:0006261">
    <property type="term" value="P:DNA-templated DNA replication"/>
    <property type="evidence" value="ECO:0007669"/>
    <property type="project" value="TreeGrafter"/>
</dbReference>
<dbReference type="PANTHER" id="PTHR11669">
    <property type="entry name" value="REPLICATION FACTOR C / DNA POLYMERASE III GAMMA-TAU SUBUNIT"/>
    <property type="match status" value="1"/>
</dbReference>
<dbReference type="InterPro" id="IPR050238">
    <property type="entry name" value="DNA_Rep/Repair_Clamp_Loader"/>
</dbReference>
<dbReference type="Pfam" id="PF13177">
    <property type="entry name" value="DNA_pol3_delta2"/>
    <property type="match status" value="1"/>
</dbReference>
<dbReference type="OrthoDB" id="9810148at2"/>
<gene>
    <name evidence="1" type="primary">holB</name>
    <name evidence="1" type="ORF">DXX99_00740</name>
</gene>